<sequence>MADQGNTARKVVAGSAVVVAACAVAVTVKVLATDVVALQPPRVLDQGALERQVTAEVQALRGEPPRALACPTSVVVVVGAEFTCRYWAGANPGDAKVRIVDEHGRLSIDTAD</sequence>
<evidence type="ECO:0000313" key="3">
    <source>
        <dbReference type="Proteomes" id="UP001596512"/>
    </source>
</evidence>
<evidence type="ECO:0000313" key="2">
    <source>
        <dbReference type="EMBL" id="MFC7618482.1"/>
    </source>
</evidence>
<feature type="domain" description="DUF4333" evidence="1">
    <location>
        <begin position="37"/>
        <end position="104"/>
    </location>
</feature>
<dbReference type="InterPro" id="IPR025637">
    <property type="entry name" value="DUF4333"/>
</dbReference>
<proteinExistence type="predicted"/>
<protein>
    <submittedName>
        <fullName evidence="2">DUF4333 domain-containing protein</fullName>
    </submittedName>
</protein>
<reference evidence="3" key="1">
    <citation type="journal article" date="2019" name="Int. J. Syst. Evol. Microbiol.">
        <title>The Global Catalogue of Microorganisms (GCM) 10K type strain sequencing project: providing services to taxonomists for standard genome sequencing and annotation.</title>
        <authorList>
            <consortium name="The Broad Institute Genomics Platform"/>
            <consortium name="The Broad Institute Genome Sequencing Center for Infectious Disease"/>
            <person name="Wu L."/>
            <person name="Ma J."/>
        </authorList>
    </citation>
    <scope>NUCLEOTIDE SEQUENCE [LARGE SCALE GENOMIC DNA]</scope>
    <source>
        <strain evidence="3">JCM 17695</strain>
    </source>
</reference>
<dbReference type="Pfam" id="PF14230">
    <property type="entry name" value="DUF4333"/>
    <property type="match status" value="1"/>
</dbReference>
<keyword evidence="3" id="KW-1185">Reference proteome</keyword>
<organism evidence="2 3">
    <name type="scientific">Actinokineospora soli</name>
    <dbReference type="NCBI Taxonomy" id="1048753"/>
    <lineage>
        <taxon>Bacteria</taxon>
        <taxon>Bacillati</taxon>
        <taxon>Actinomycetota</taxon>
        <taxon>Actinomycetes</taxon>
        <taxon>Pseudonocardiales</taxon>
        <taxon>Pseudonocardiaceae</taxon>
        <taxon>Actinokineospora</taxon>
    </lineage>
</organism>
<name>A0ABW2TZZ5_9PSEU</name>
<dbReference type="Proteomes" id="UP001596512">
    <property type="component" value="Unassembled WGS sequence"/>
</dbReference>
<gene>
    <name evidence="2" type="ORF">ACFQV2_39195</name>
</gene>
<accession>A0ABW2TZZ5</accession>
<dbReference type="EMBL" id="JBHTEY010000004">
    <property type="protein sequence ID" value="MFC7618482.1"/>
    <property type="molecule type" value="Genomic_DNA"/>
</dbReference>
<evidence type="ECO:0000259" key="1">
    <source>
        <dbReference type="Pfam" id="PF14230"/>
    </source>
</evidence>
<comment type="caution">
    <text evidence="2">The sequence shown here is derived from an EMBL/GenBank/DDBJ whole genome shotgun (WGS) entry which is preliminary data.</text>
</comment>